<protein>
    <submittedName>
        <fullName evidence="1">Uncharacterized protein</fullName>
    </submittedName>
</protein>
<dbReference type="AlphaFoldDB" id="A0A0S2IMY4"/>
<proteinExistence type="predicted"/>
<dbReference type="Proteomes" id="UP000058857">
    <property type="component" value="Chromosome 1"/>
</dbReference>
<dbReference type="PATRIC" id="fig|280505.15.peg.678"/>
<accession>A0A0S2IMY4</accession>
<sequence>MLEFKKLLHFSFLFAQTFLYRIHVNLKRKSRTNNSHNRQKIEPLCISESVECQRSETF</sequence>
<dbReference type="EMBL" id="CP012029">
    <property type="protein sequence ID" value="ALO25035.1"/>
    <property type="molecule type" value="Genomic_DNA"/>
</dbReference>
<name>A0A0S2IMY4_LEPBO</name>
<evidence type="ECO:0000313" key="1">
    <source>
        <dbReference type="EMBL" id="ALO25035.1"/>
    </source>
</evidence>
<gene>
    <name evidence="1" type="ORF">LBBP_00699</name>
</gene>
<evidence type="ECO:0000313" key="2">
    <source>
        <dbReference type="Proteomes" id="UP000058857"/>
    </source>
</evidence>
<organism evidence="1">
    <name type="scientific">Leptospira borgpetersenii serovar Ballum</name>
    <dbReference type="NCBI Taxonomy" id="280505"/>
    <lineage>
        <taxon>Bacteria</taxon>
        <taxon>Pseudomonadati</taxon>
        <taxon>Spirochaetota</taxon>
        <taxon>Spirochaetia</taxon>
        <taxon>Leptospirales</taxon>
        <taxon>Leptospiraceae</taxon>
        <taxon>Leptospira</taxon>
    </lineage>
</organism>
<reference evidence="1 2" key="1">
    <citation type="journal article" date="2015" name="PLoS Negl. Trop. Dis.">
        <title>Distribution of Plasmids in Distinct Leptospira Pathogenic Species.</title>
        <authorList>
            <person name="Wang Y."/>
            <person name="Zhuang X."/>
            <person name="Zhong Y."/>
            <person name="Zhang C."/>
            <person name="Zhang Y."/>
            <person name="Zeng L."/>
            <person name="Zhu Y."/>
            <person name="He P."/>
            <person name="Dong K."/>
            <person name="Pal U."/>
            <person name="Guo X."/>
            <person name="Qin J."/>
        </authorList>
    </citation>
    <scope>NUCLEOTIDE SEQUENCE [LARGE SCALE GENOMIC DNA]</scope>
    <source>
        <strain evidence="1 2">56604</strain>
    </source>
</reference>